<reference evidence="6" key="1">
    <citation type="submission" date="2016-04" db="EMBL/GenBank/DDBJ databases">
        <authorList>
            <person name="Evans L.H."/>
            <person name="Alamgir A."/>
            <person name="Owens N."/>
            <person name="Weber N.D."/>
            <person name="Virtaneva K."/>
            <person name="Barbian K."/>
            <person name="Babar A."/>
            <person name="Rosenke K."/>
        </authorList>
    </citation>
    <scope>NUCLEOTIDE SEQUENCE</scope>
    <source>
        <strain evidence="6">86</strain>
    </source>
</reference>
<evidence type="ECO:0000256" key="1">
    <source>
        <dbReference type="ARBA" id="ARBA00004196"/>
    </source>
</evidence>
<dbReference type="Pfam" id="PF03480">
    <property type="entry name" value="DctP"/>
    <property type="match status" value="1"/>
</dbReference>
<dbReference type="GO" id="GO:0030288">
    <property type="term" value="C:outer membrane-bounded periplasmic space"/>
    <property type="evidence" value="ECO:0007669"/>
    <property type="project" value="InterPro"/>
</dbReference>
<dbReference type="InterPro" id="IPR038404">
    <property type="entry name" value="TRAP_DctP_sf"/>
</dbReference>
<dbReference type="PANTHER" id="PTHR33376:SF4">
    <property type="entry name" value="SIALIC ACID-BINDING PERIPLASMIC PROTEIN SIAP"/>
    <property type="match status" value="1"/>
</dbReference>
<feature type="chain" id="PRO_5013347130" evidence="5">
    <location>
        <begin position="29"/>
        <end position="333"/>
    </location>
</feature>
<keyword evidence="4 5" id="KW-0732">Signal</keyword>
<protein>
    <submittedName>
        <fullName evidence="6">TRAP dicarboxylate transporter, DctP subunit</fullName>
    </submittedName>
</protein>
<name>A0A212JJB1_9DELT</name>
<evidence type="ECO:0000256" key="3">
    <source>
        <dbReference type="ARBA" id="ARBA00022448"/>
    </source>
</evidence>
<dbReference type="NCBIfam" id="NF037995">
    <property type="entry name" value="TRAP_S1"/>
    <property type="match status" value="1"/>
</dbReference>
<comment type="similarity">
    <text evidence="2">Belongs to the bacterial solute-binding protein 7 family.</text>
</comment>
<dbReference type="Gene3D" id="3.40.190.170">
    <property type="entry name" value="Bacterial extracellular solute-binding protein, family 7"/>
    <property type="match status" value="1"/>
</dbReference>
<feature type="signal peptide" evidence="5">
    <location>
        <begin position="1"/>
        <end position="28"/>
    </location>
</feature>
<dbReference type="InterPro" id="IPR004682">
    <property type="entry name" value="TRAP_DctP"/>
</dbReference>
<comment type="subcellular location">
    <subcellularLocation>
        <location evidence="1">Cell envelope</location>
    </subcellularLocation>
</comment>
<evidence type="ECO:0000313" key="6">
    <source>
        <dbReference type="EMBL" id="SBV99516.1"/>
    </source>
</evidence>
<dbReference type="InterPro" id="IPR018389">
    <property type="entry name" value="DctP_fam"/>
</dbReference>
<proteinExistence type="inferred from homology"/>
<dbReference type="GO" id="GO:0055085">
    <property type="term" value="P:transmembrane transport"/>
    <property type="evidence" value="ECO:0007669"/>
    <property type="project" value="InterPro"/>
</dbReference>
<evidence type="ECO:0000256" key="5">
    <source>
        <dbReference type="SAM" id="SignalP"/>
    </source>
</evidence>
<dbReference type="AlphaFoldDB" id="A0A212JJB1"/>
<dbReference type="PIRSF" id="PIRSF006470">
    <property type="entry name" value="DctB"/>
    <property type="match status" value="1"/>
</dbReference>
<keyword evidence="3" id="KW-0813">Transport</keyword>
<sequence length="333" mass="36227">MRSTFSFKVLAAALLAGSFCLFASASQAAMEFKLSNQFPPNHHVSAGMRIFAEKVEEYSKGAMTAKIYDSGSLYRDAEIVKAIRGGSVEVGLVPVNKWSGMIPAVDIFDVPFAFPTLESLEKFLQKSGPIFDEAFSKYNAKVLFWVDYGYVQFFNSKRPLKMPEDFKGLTMRAYSAGDAETLKALGAAPTIISSSEMYLALQRGTIDGADTGMPAAVSRKVIEVQKYMTLANYAAAEFLVQANLKWWQGLKKEEQEIIAKASADAEKYIRDKVAEAEAQAQETVVKAGVEVHVPNAAELAAFVKATAPIRDSYLKQGGDLAAKLLPIADAAAK</sequence>
<evidence type="ECO:0000256" key="4">
    <source>
        <dbReference type="ARBA" id="ARBA00022729"/>
    </source>
</evidence>
<gene>
    <name evidence="6" type="ORF">KL86DPRO_11609</name>
</gene>
<accession>A0A212JJB1</accession>
<evidence type="ECO:0000256" key="2">
    <source>
        <dbReference type="ARBA" id="ARBA00009023"/>
    </source>
</evidence>
<dbReference type="EMBL" id="FLUQ01000001">
    <property type="protein sequence ID" value="SBV99516.1"/>
    <property type="molecule type" value="Genomic_DNA"/>
</dbReference>
<dbReference type="PANTHER" id="PTHR33376">
    <property type="match status" value="1"/>
</dbReference>
<organism evidence="6">
    <name type="scientific">uncultured delta proteobacterium</name>
    <dbReference type="NCBI Taxonomy" id="34034"/>
    <lineage>
        <taxon>Bacteria</taxon>
        <taxon>Deltaproteobacteria</taxon>
        <taxon>environmental samples</taxon>
    </lineage>
</organism>